<proteinExistence type="inferred from homology"/>
<dbReference type="Proteomes" id="UP001597362">
    <property type="component" value="Unassembled WGS sequence"/>
</dbReference>
<dbReference type="InterPro" id="IPR036962">
    <property type="entry name" value="Glyco_hydro_3_N_sf"/>
</dbReference>
<dbReference type="RefSeq" id="WP_377775507.1">
    <property type="nucleotide sequence ID" value="NZ_JBHUHO010000049.1"/>
</dbReference>
<feature type="domain" description="Fibronectin type III-like" evidence="5">
    <location>
        <begin position="567"/>
        <end position="637"/>
    </location>
</feature>
<dbReference type="Pfam" id="PF00933">
    <property type="entry name" value="Glyco_hydro_3"/>
    <property type="match status" value="1"/>
</dbReference>
<evidence type="ECO:0000256" key="2">
    <source>
        <dbReference type="ARBA" id="ARBA00022801"/>
    </source>
</evidence>
<dbReference type="SMART" id="SM01217">
    <property type="entry name" value="Fn3_like"/>
    <property type="match status" value="1"/>
</dbReference>
<sequence length="792" mass="89053">MNDKLKKMTLEEKVSLMSGANFWNSKAIERLDIPSIMLTDGPHGVRKQGGKADHLGLNKSLNATCYPTAATLANSWDVALVKKVGEMLGEEAAYHDVSVLLGPGVNIKRNPLCGRNFEYFSEDPYLTGKLASAMIEGIQSTGISACVKHFAVNSQEHVRMSIDEIVDERALHEIYLEAFRMSIEEGKSKAIMTAYNKINGVFANEHPFLLKDVLRDQWNFEGLIVTDWGGNSDRVAALKAGNQLEMPSTNGMTDKDILDAIKNGSLDESVLDENVLSLLNFIEDVKDPKHTIYDIDLFHNLAIKAAERSIVLLENRNNLLPLSDKSSFAIIGDFAKTPRYQGAGSSLVNPTKIVSLIDAFEGLDYEYAQGYHRYGKKRKRLIDEAVKVSQKKDIIIVSLGLDESKEAEVVDRIDMKLNKVQLDLINALIKIDKPIVVLLSGGSPIELPFSDEVDSIVHGYLGGQGSGMAMKNVLFGKVNPSGKLAETYPIKYEDVVSNKYYPGNIINSEHRESIFIGYRQYDYLDQNVKYPFGYGLSYSTFELSNFKVDGNNVSVDVTNTGDIIGESVVQLYVGRENSNILRAKQELKGFSKLELEPKETKTIHMILDNHAFKHYDTESKQWESEAGIFEIRVGFSSRDIKFIEKINIAGKVYDKFIPNGYAVDQLMNISKKDFENLVGFKIAEDKYDKTQPLTYDSIILETRYRSRFGKLINGVIDLTHHTLHKMNKPIAANNVIFGQNIPFRGLARMSNGMLDMNMTDGLMMMFDKKFIKGFNHFTKSYWRKRKNDKTGN</sequence>
<comment type="caution">
    <text evidence="6">The sequence shown here is derived from an EMBL/GenBank/DDBJ whole genome shotgun (WGS) entry which is preliminary data.</text>
</comment>
<accession>A0ABW4YQQ7</accession>
<organism evidence="6 7">
    <name type="scientific">Paenibacillus yanchengensis</name>
    <dbReference type="NCBI Taxonomy" id="2035833"/>
    <lineage>
        <taxon>Bacteria</taxon>
        <taxon>Bacillati</taxon>
        <taxon>Bacillota</taxon>
        <taxon>Bacilli</taxon>
        <taxon>Bacillales</taxon>
        <taxon>Paenibacillaceae</taxon>
        <taxon>Paenibacillus</taxon>
    </lineage>
</organism>
<dbReference type="InterPro" id="IPR017853">
    <property type="entry name" value="GH"/>
</dbReference>
<dbReference type="InterPro" id="IPR050288">
    <property type="entry name" value="Cellulose_deg_GH3"/>
</dbReference>
<dbReference type="EMBL" id="JBHUHO010000049">
    <property type="protein sequence ID" value="MFD2118010.1"/>
    <property type="molecule type" value="Genomic_DNA"/>
</dbReference>
<gene>
    <name evidence="6" type="ORF">ACFSJH_20050</name>
</gene>
<dbReference type="PANTHER" id="PTHR42715">
    <property type="entry name" value="BETA-GLUCOSIDASE"/>
    <property type="match status" value="1"/>
</dbReference>
<evidence type="ECO:0000259" key="5">
    <source>
        <dbReference type="SMART" id="SM01217"/>
    </source>
</evidence>
<dbReference type="PRINTS" id="PR00133">
    <property type="entry name" value="GLHYDRLASE3"/>
</dbReference>
<evidence type="ECO:0000313" key="7">
    <source>
        <dbReference type="Proteomes" id="UP001597362"/>
    </source>
</evidence>
<name>A0ABW4YQQ7_9BACL</name>
<dbReference type="SUPFAM" id="SSF51445">
    <property type="entry name" value="(Trans)glycosidases"/>
    <property type="match status" value="1"/>
</dbReference>
<dbReference type="InterPro" id="IPR002772">
    <property type="entry name" value="Glyco_hydro_3_C"/>
</dbReference>
<protein>
    <submittedName>
        <fullName evidence="6">Beta-glucosidase</fullName>
    </submittedName>
</protein>
<evidence type="ECO:0000313" key="6">
    <source>
        <dbReference type="EMBL" id="MFD2118010.1"/>
    </source>
</evidence>
<evidence type="ECO:0000256" key="3">
    <source>
        <dbReference type="ARBA" id="ARBA00023277"/>
    </source>
</evidence>
<dbReference type="InterPro" id="IPR013783">
    <property type="entry name" value="Ig-like_fold"/>
</dbReference>
<evidence type="ECO:0000256" key="4">
    <source>
        <dbReference type="RuleBase" id="RU361161"/>
    </source>
</evidence>
<dbReference type="InterPro" id="IPR019800">
    <property type="entry name" value="Glyco_hydro_3_AS"/>
</dbReference>
<dbReference type="Gene3D" id="3.40.50.1700">
    <property type="entry name" value="Glycoside hydrolase family 3 C-terminal domain"/>
    <property type="match status" value="1"/>
</dbReference>
<reference evidence="7" key="1">
    <citation type="journal article" date="2019" name="Int. J. Syst. Evol. Microbiol.">
        <title>The Global Catalogue of Microorganisms (GCM) 10K type strain sequencing project: providing services to taxonomists for standard genome sequencing and annotation.</title>
        <authorList>
            <consortium name="The Broad Institute Genomics Platform"/>
            <consortium name="The Broad Institute Genome Sequencing Center for Infectious Disease"/>
            <person name="Wu L."/>
            <person name="Ma J."/>
        </authorList>
    </citation>
    <scope>NUCLEOTIDE SEQUENCE [LARGE SCALE GENOMIC DNA]</scope>
    <source>
        <strain evidence="7">GH52</strain>
    </source>
</reference>
<dbReference type="PANTHER" id="PTHR42715:SF10">
    <property type="entry name" value="BETA-GLUCOSIDASE"/>
    <property type="match status" value="1"/>
</dbReference>
<keyword evidence="3" id="KW-0119">Carbohydrate metabolism</keyword>
<dbReference type="InterPro" id="IPR026891">
    <property type="entry name" value="Fn3-like"/>
</dbReference>
<dbReference type="PROSITE" id="PS00775">
    <property type="entry name" value="GLYCOSYL_HYDROL_F3"/>
    <property type="match status" value="1"/>
</dbReference>
<dbReference type="InterPro" id="IPR036881">
    <property type="entry name" value="Glyco_hydro_3_C_sf"/>
</dbReference>
<comment type="similarity">
    <text evidence="1 4">Belongs to the glycosyl hydrolase 3 family.</text>
</comment>
<dbReference type="Gene3D" id="2.60.40.10">
    <property type="entry name" value="Immunoglobulins"/>
    <property type="match status" value="1"/>
</dbReference>
<dbReference type="Pfam" id="PF14310">
    <property type="entry name" value="Fn3-like"/>
    <property type="match status" value="1"/>
</dbReference>
<dbReference type="Pfam" id="PF01915">
    <property type="entry name" value="Glyco_hydro_3_C"/>
    <property type="match status" value="1"/>
</dbReference>
<evidence type="ECO:0000256" key="1">
    <source>
        <dbReference type="ARBA" id="ARBA00005336"/>
    </source>
</evidence>
<dbReference type="InterPro" id="IPR001764">
    <property type="entry name" value="Glyco_hydro_3_N"/>
</dbReference>
<dbReference type="Gene3D" id="3.20.20.300">
    <property type="entry name" value="Glycoside hydrolase, family 3, N-terminal domain"/>
    <property type="match status" value="1"/>
</dbReference>
<dbReference type="SUPFAM" id="SSF52279">
    <property type="entry name" value="Beta-D-glucan exohydrolase, C-terminal domain"/>
    <property type="match status" value="1"/>
</dbReference>
<keyword evidence="2 4" id="KW-0378">Hydrolase</keyword>
<keyword evidence="4" id="KW-0326">Glycosidase</keyword>
<keyword evidence="7" id="KW-1185">Reference proteome</keyword>